<dbReference type="Gene3D" id="3.30.70.270">
    <property type="match status" value="1"/>
</dbReference>
<gene>
    <name evidence="10" type="ORF">SDENCHOL_20602</name>
</gene>
<dbReference type="InterPro" id="IPR001610">
    <property type="entry name" value="PAC"/>
</dbReference>
<feature type="transmembrane region" description="Helical" evidence="6">
    <location>
        <begin position="194"/>
        <end position="213"/>
    </location>
</feature>
<feature type="transmembrane region" description="Helical" evidence="6">
    <location>
        <begin position="15"/>
        <end position="36"/>
    </location>
</feature>
<dbReference type="InterPro" id="IPR043128">
    <property type="entry name" value="Rev_trsase/Diguanyl_cyclase"/>
</dbReference>
<feature type="transmembrane region" description="Helical" evidence="6">
    <location>
        <begin position="280"/>
        <end position="297"/>
    </location>
</feature>
<dbReference type="EC" id="2.7.7.65" evidence="10"/>
<feature type="domain" description="PAS" evidence="7">
    <location>
        <begin position="310"/>
        <end position="380"/>
    </location>
</feature>
<dbReference type="CDD" id="cd01949">
    <property type="entry name" value="GGDEF"/>
    <property type="match status" value="1"/>
</dbReference>
<dbReference type="Pfam" id="PF00990">
    <property type="entry name" value="GGDEF"/>
    <property type="match status" value="1"/>
</dbReference>
<feature type="transmembrane region" description="Helical" evidence="6">
    <location>
        <begin position="123"/>
        <end position="144"/>
    </location>
</feature>
<dbReference type="PROSITE" id="PS50112">
    <property type="entry name" value="PAS"/>
    <property type="match status" value="1"/>
</dbReference>
<dbReference type="SMART" id="SM00091">
    <property type="entry name" value="PAS"/>
    <property type="match status" value="2"/>
</dbReference>
<sequence>MKLTASLAAVLRHGLWGNLLLALVYLISAQLVRTLLAAQGQIALIWPPSGIALAVLLLAGNRYWPGILAGALATSLWLAGSQALTGLLIACGALLEALYCAWWLRRQTDFSVKFEQLNDFRHLIMAALVGTLISAGFGNLALLIEPHPAHDRLGLSLLQWWQGNLLGVLLFTPLILVWRQSPWRDWFRSGRMRILEWGTFMLLTFLVGQIVYVGWWSEIFAPIAQSYWSLLFLIWAAVRFGRHGVLLMLAINGAQGLLGVSQGSGYFADDLARTGLMNLSFSYLLATLTGIALSLVTHERNQVERSLSDQAELADGIIQSLPGMFYMLDESNRLLRANRRLLEETGHEAHQLIDASIDRLLAPEAREQTMNSLQQARSRGEIQGETLLLRHDGKSLPYFFYARHCLLAGQPRLLGLAYDISERKQMEEALRSSEQLFQSAINGAGDVVWDWDVATHRISHSARWNQLLGYAEDVPANEIGNWDERIHPDDLEAARKNNAALFDGKTETTMMEIRLRDRDGQWKWILSRGMVMQRDERGLPLRIAGTLTDISQIKEQQQQLERIAHFDSLTGVPNRFLLNTRLRQTLGAARPHGSLIAISYLDLDGFKEINDTHGHDVGDSMLVAITQRLRRVLRECDTLARIGGDEFVILMAELENETACHVLLERLLSAVAAPVRLNDLKLQVSASIGVTLHPTDASDADQLLRHADQAMYRAKQTGKNRYCIYGAGEIN</sequence>
<dbReference type="PANTHER" id="PTHR46663">
    <property type="entry name" value="DIGUANYLATE CYCLASE DGCT-RELATED"/>
    <property type="match status" value="1"/>
</dbReference>
<feature type="transmembrane region" description="Helical" evidence="6">
    <location>
        <begin position="43"/>
        <end position="64"/>
    </location>
</feature>
<comment type="subcellular location">
    <subcellularLocation>
        <location evidence="1">Cell membrane</location>
        <topology evidence="1">Multi-pass membrane protein</topology>
    </subcellularLocation>
</comment>
<dbReference type="InterPro" id="IPR013655">
    <property type="entry name" value="PAS_fold_3"/>
</dbReference>
<dbReference type="EMBL" id="LT837803">
    <property type="protein sequence ID" value="SMB28268.1"/>
    <property type="molecule type" value="Genomic_DNA"/>
</dbReference>
<dbReference type="Proteomes" id="UP000242886">
    <property type="component" value="Chromosome SDENCHOL"/>
</dbReference>
<dbReference type="SMART" id="SM00267">
    <property type="entry name" value="GGDEF"/>
    <property type="match status" value="1"/>
</dbReference>
<keyword evidence="5 6" id="KW-0472">Membrane</keyword>
<keyword evidence="11" id="KW-1185">Reference proteome</keyword>
<dbReference type="InterPro" id="IPR013656">
    <property type="entry name" value="PAS_4"/>
</dbReference>
<evidence type="ECO:0000259" key="9">
    <source>
        <dbReference type="PROSITE" id="PS50887"/>
    </source>
</evidence>
<feature type="transmembrane region" description="Helical" evidence="6">
    <location>
        <begin position="159"/>
        <end position="178"/>
    </location>
</feature>
<dbReference type="PANTHER" id="PTHR46663:SF4">
    <property type="entry name" value="DIGUANYLATE CYCLASE DGCT-RELATED"/>
    <property type="match status" value="1"/>
</dbReference>
<dbReference type="PROSITE" id="PS50113">
    <property type="entry name" value="PAC"/>
    <property type="match status" value="1"/>
</dbReference>
<evidence type="ECO:0000256" key="3">
    <source>
        <dbReference type="ARBA" id="ARBA00022692"/>
    </source>
</evidence>
<dbReference type="InterPro" id="IPR000160">
    <property type="entry name" value="GGDEF_dom"/>
</dbReference>
<keyword evidence="3 6" id="KW-0812">Transmembrane</keyword>
<dbReference type="SUPFAM" id="SSF55785">
    <property type="entry name" value="PYP-like sensor domain (PAS domain)"/>
    <property type="match status" value="2"/>
</dbReference>
<dbReference type="InterPro" id="IPR007895">
    <property type="entry name" value="MASE1"/>
</dbReference>
<dbReference type="Gene3D" id="3.30.450.20">
    <property type="entry name" value="PAS domain"/>
    <property type="match status" value="2"/>
</dbReference>
<dbReference type="InterPro" id="IPR035965">
    <property type="entry name" value="PAS-like_dom_sf"/>
</dbReference>
<dbReference type="CDD" id="cd00130">
    <property type="entry name" value="PAS"/>
    <property type="match status" value="1"/>
</dbReference>
<keyword evidence="10" id="KW-0808">Transferase</keyword>
<dbReference type="NCBIfam" id="TIGR00229">
    <property type="entry name" value="sensory_box"/>
    <property type="match status" value="2"/>
</dbReference>
<dbReference type="AlphaFoldDB" id="A0A7Z7HTV1"/>
<evidence type="ECO:0000313" key="10">
    <source>
        <dbReference type="EMBL" id="SMB28268.1"/>
    </source>
</evidence>
<evidence type="ECO:0000256" key="4">
    <source>
        <dbReference type="ARBA" id="ARBA00022989"/>
    </source>
</evidence>
<evidence type="ECO:0000256" key="5">
    <source>
        <dbReference type="ARBA" id="ARBA00023136"/>
    </source>
</evidence>
<feature type="domain" description="GGDEF" evidence="9">
    <location>
        <begin position="594"/>
        <end position="727"/>
    </location>
</feature>
<keyword evidence="10" id="KW-0548">Nucleotidyltransferase</keyword>
<organism evidence="10 11">
    <name type="scientific">Sterolibacterium denitrificans</name>
    <dbReference type="NCBI Taxonomy" id="157592"/>
    <lineage>
        <taxon>Bacteria</taxon>
        <taxon>Pseudomonadati</taxon>
        <taxon>Pseudomonadota</taxon>
        <taxon>Betaproteobacteria</taxon>
        <taxon>Nitrosomonadales</taxon>
        <taxon>Sterolibacteriaceae</taxon>
        <taxon>Sterolibacterium</taxon>
    </lineage>
</organism>
<keyword evidence="2" id="KW-1003">Cell membrane</keyword>
<dbReference type="GO" id="GO:0052621">
    <property type="term" value="F:diguanylate cyclase activity"/>
    <property type="evidence" value="ECO:0007669"/>
    <property type="project" value="UniProtKB-EC"/>
</dbReference>
<feature type="transmembrane region" description="Helical" evidence="6">
    <location>
        <begin position="76"/>
        <end position="102"/>
    </location>
</feature>
<evidence type="ECO:0000256" key="2">
    <source>
        <dbReference type="ARBA" id="ARBA00022475"/>
    </source>
</evidence>
<dbReference type="InterPro" id="IPR029787">
    <property type="entry name" value="Nucleotide_cyclase"/>
</dbReference>
<protein>
    <submittedName>
        <fullName evidence="10">Diguanylate cyclase</fullName>
        <ecNumber evidence="10">2.7.7.65</ecNumber>
    </submittedName>
</protein>
<dbReference type="Pfam" id="PF08447">
    <property type="entry name" value="PAS_3"/>
    <property type="match status" value="1"/>
</dbReference>
<dbReference type="InterPro" id="IPR052163">
    <property type="entry name" value="DGC-Regulatory_Protein"/>
</dbReference>
<dbReference type="RefSeq" id="WP_154717085.1">
    <property type="nucleotide sequence ID" value="NZ_LT837803.1"/>
</dbReference>
<dbReference type="InterPro" id="IPR000014">
    <property type="entry name" value="PAS"/>
</dbReference>
<evidence type="ECO:0000259" key="8">
    <source>
        <dbReference type="PROSITE" id="PS50113"/>
    </source>
</evidence>
<name>A0A7Z7HTV1_9PROT</name>
<reference evidence="10" key="1">
    <citation type="submission" date="2017-03" db="EMBL/GenBank/DDBJ databases">
        <authorList>
            <consortium name="AG Boll"/>
        </authorList>
    </citation>
    <scope>NUCLEOTIDE SEQUENCE [LARGE SCALE GENOMIC DNA]</scope>
    <source>
        <strain evidence="10">Chol</strain>
    </source>
</reference>
<evidence type="ECO:0000256" key="1">
    <source>
        <dbReference type="ARBA" id="ARBA00004651"/>
    </source>
</evidence>
<evidence type="ECO:0000259" key="7">
    <source>
        <dbReference type="PROSITE" id="PS50112"/>
    </source>
</evidence>
<evidence type="ECO:0000313" key="11">
    <source>
        <dbReference type="Proteomes" id="UP000242886"/>
    </source>
</evidence>
<dbReference type="NCBIfam" id="TIGR00254">
    <property type="entry name" value="GGDEF"/>
    <property type="match status" value="1"/>
</dbReference>
<dbReference type="InterPro" id="IPR000700">
    <property type="entry name" value="PAS-assoc_C"/>
</dbReference>
<accession>A0A7Z7HTV1</accession>
<evidence type="ECO:0000256" key="6">
    <source>
        <dbReference type="SAM" id="Phobius"/>
    </source>
</evidence>
<dbReference type="GO" id="GO:0005886">
    <property type="term" value="C:plasma membrane"/>
    <property type="evidence" value="ECO:0007669"/>
    <property type="project" value="UniProtKB-SubCell"/>
</dbReference>
<feature type="domain" description="PAC" evidence="8">
    <location>
        <begin position="509"/>
        <end position="562"/>
    </location>
</feature>
<dbReference type="PROSITE" id="PS50887">
    <property type="entry name" value="GGDEF"/>
    <property type="match status" value="1"/>
</dbReference>
<keyword evidence="4 6" id="KW-1133">Transmembrane helix</keyword>
<dbReference type="Pfam" id="PF08448">
    <property type="entry name" value="PAS_4"/>
    <property type="match status" value="1"/>
</dbReference>
<proteinExistence type="predicted"/>
<dbReference type="SMART" id="SM00086">
    <property type="entry name" value="PAC"/>
    <property type="match status" value="2"/>
</dbReference>
<dbReference type="FunFam" id="3.30.70.270:FF:000001">
    <property type="entry name" value="Diguanylate cyclase domain protein"/>
    <property type="match status" value="1"/>
</dbReference>
<dbReference type="Pfam" id="PF05231">
    <property type="entry name" value="MASE1"/>
    <property type="match status" value="1"/>
</dbReference>
<dbReference type="SUPFAM" id="SSF55073">
    <property type="entry name" value="Nucleotide cyclase"/>
    <property type="match status" value="1"/>
</dbReference>